<dbReference type="EMBL" id="JAPWDQ010000005">
    <property type="protein sequence ID" value="KAJ5484852.1"/>
    <property type="molecule type" value="Genomic_DNA"/>
</dbReference>
<sequence>MSGTWSPSITSLARITRPPGSKQSTYHSMQSCTGGGTFNGQQGHTCMPDPAGAERKSRA</sequence>
<evidence type="ECO:0000256" key="1">
    <source>
        <dbReference type="SAM" id="MobiDB-lite"/>
    </source>
</evidence>
<feature type="compositionally biased region" description="Polar residues" evidence="1">
    <location>
        <begin position="1"/>
        <end position="13"/>
    </location>
</feature>
<proteinExistence type="predicted"/>
<dbReference type="AlphaFoldDB" id="A0A9W9X5U1"/>
<organism evidence="2 3">
    <name type="scientific">Penicillium diatomitis</name>
    <dbReference type="NCBI Taxonomy" id="2819901"/>
    <lineage>
        <taxon>Eukaryota</taxon>
        <taxon>Fungi</taxon>
        <taxon>Dikarya</taxon>
        <taxon>Ascomycota</taxon>
        <taxon>Pezizomycotina</taxon>
        <taxon>Eurotiomycetes</taxon>
        <taxon>Eurotiomycetidae</taxon>
        <taxon>Eurotiales</taxon>
        <taxon>Aspergillaceae</taxon>
        <taxon>Penicillium</taxon>
    </lineage>
</organism>
<name>A0A9W9X5U1_9EURO</name>
<evidence type="ECO:0000313" key="2">
    <source>
        <dbReference type="EMBL" id="KAJ5484852.1"/>
    </source>
</evidence>
<protein>
    <submittedName>
        <fullName evidence="2">Uncharacterized protein</fullName>
    </submittedName>
</protein>
<keyword evidence="3" id="KW-1185">Reference proteome</keyword>
<evidence type="ECO:0000313" key="3">
    <source>
        <dbReference type="Proteomes" id="UP001148312"/>
    </source>
</evidence>
<reference evidence="2" key="1">
    <citation type="submission" date="2022-12" db="EMBL/GenBank/DDBJ databases">
        <authorList>
            <person name="Petersen C."/>
        </authorList>
    </citation>
    <scope>NUCLEOTIDE SEQUENCE</scope>
    <source>
        <strain evidence="2">IBT 30728</strain>
    </source>
</reference>
<dbReference type="Proteomes" id="UP001148312">
    <property type="component" value="Unassembled WGS sequence"/>
</dbReference>
<reference evidence="2" key="2">
    <citation type="journal article" date="2023" name="IMA Fungus">
        <title>Comparative genomic study of the Penicillium genus elucidates a diverse pangenome and 15 lateral gene transfer events.</title>
        <authorList>
            <person name="Petersen C."/>
            <person name="Sorensen T."/>
            <person name="Nielsen M.R."/>
            <person name="Sondergaard T.E."/>
            <person name="Sorensen J.L."/>
            <person name="Fitzpatrick D.A."/>
            <person name="Frisvad J.C."/>
            <person name="Nielsen K.L."/>
        </authorList>
    </citation>
    <scope>NUCLEOTIDE SEQUENCE</scope>
    <source>
        <strain evidence="2">IBT 30728</strain>
    </source>
</reference>
<dbReference type="GeneID" id="81624691"/>
<gene>
    <name evidence="2" type="ORF">N7539_004840</name>
</gene>
<feature type="region of interest" description="Disordered" evidence="1">
    <location>
        <begin position="1"/>
        <end position="59"/>
    </location>
</feature>
<comment type="caution">
    <text evidence="2">The sequence shown here is derived from an EMBL/GenBank/DDBJ whole genome shotgun (WGS) entry which is preliminary data.</text>
</comment>
<accession>A0A9W9X5U1</accession>
<dbReference type="RefSeq" id="XP_056789636.1">
    <property type="nucleotide sequence ID" value="XM_056934442.1"/>
</dbReference>
<feature type="compositionally biased region" description="Polar residues" evidence="1">
    <location>
        <begin position="21"/>
        <end position="32"/>
    </location>
</feature>